<dbReference type="AlphaFoldDB" id="A0A9W6BS22"/>
<accession>A0A9W6BS22</accession>
<sequence length="172" mass="18078">MAALADAYARSLPAASCEPPLHNATQLSTLSSVEPKALMQDVWDQDVSDGSACLASEGLTRLHPVVLPGAWAIGDGLIVDTGAHSSTASRSSSLSSELWSGESFGTRVVRFAGSFSSSVGEYLADLTTAWTSSSDVHTSDAQEATHHTLVEGELVWIPRASSSCVPHDKKHK</sequence>
<comment type="caution">
    <text evidence="1">The sequence shown here is derived from an EMBL/GenBank/DDBJ whole genome shotgun (WGS) entry which is preliminary data.</text>
</comment>
<organism evidence="1 2">
    <name type="scientific">Pleodorina starrii</name>
    <dbReference type="NCBI Taxonomy" id="330485"/>
    <lineage>
        <taxon>Eukaryota</taxon>
        <taxon>Viridiplantae</taxon>
        <taxon>Chlorophyta</taxon>
        <taxon>core chlorophytes</taxon>
        <taxon>Chlorophyceae</taxon>
        <taxon>CS clade</taxon>
        <taxon>Chlamydomonadales</taxon>
        <taxon>Volvocaceae</taxon>
        <taxon>Pleodorina</taxon>
    </lineage>
</organism>
<proteinExistence type="predicted"/>
<reference evidence="1 2" key="1">
    <citation type="journal article" date="2023" name="Commun. Biol.">
        <title>Reorganization of the ancestral sex-determining regions during the evolution of trioecy in Pleodorina starrii.</title>
        <authorList>
            <person name="Takahashi K."/>
            <person name="Suzuki S."/>
            <person name="Kawai-Toyooka H."/>
            <person name="Yamamoto K."/>
            <person name="Hamaji T."/>
            <person name="Ootsuki R."/>
            <person name="Yamaguchi H."/>
            <person name="Kawachi M."/>
            <person name="Higashiyama T."/>
            <person name="Nozaki H."/>
        </authorList>
    </citation>
    <scope>NUCLEOTIDE SEQUENCE [LARGE SCALE GENOMIC DNA]</scope>
    <source>
        <strain evidence="1 2">NIES-4479</strain>
    </source>
</reference>
<evidence type="ECO:0000313" key="1">
    <source>
        <dbReference type="EMBL" id="GLC57182.1"/>
    </source>
</evidence>
<name>A0A9W6BS22_9CHLO</name>
<dbReference type="EMBL" id="BRXU01000018">
    <property type="protein sequence ID" value="GLC57182.1"/>
    <property type="molecule type" value="Genomic_DNA"/>
</dbReference>
<protein>
    <submittedName>
        <fullName evidence="1">Uncharacterized protein</fullName>
    </submittedName>
</protein>
<evidence type="ECO:0000313" key="2">
    <source>
        <dbReference type="Proteomes" id="UP001165080"/>
    </source>
</evidence>
<dbReference type="Proteomes" id="UP001165080">
    <property type="component" value="Unassembled WGS sequence"/>
</dbReference>
<gene>
    <name evidence="1" type="primary">PLEST010148</name>
    <name evidence="1" type="ORF">PLESTB_001196100</name>
</gene>
<keyword evidence="2" id="KW-1185">Reference proteome</keyword>